<sequence>MTKNNLMVGRKAVVLTVAALALASVSRLALAQEVIDGGERTIPEGSTETRNFQVINGGTFNVHGDARNVNLNTQSALNVTGSVWDVFSSGQSVITIDGGSAQNITADGASIVNVTNGVTQGIRLTGSFLNASGLVASGQVKLENGSVANLSGVTINYDRQYALLLQDGAASTANVSGSSIAGGGTGILVARDGVLNLSGTRVTGQQIGDATTARGTGVMLLDGTVNVNGGSLIAGTRNGVLLLQGRSDVVETRSLTIGGSTVEGETGAAISVEGRDELPRNESDILIANGSKLVGGNGNLLEVDRNSSARFTVDNSALEGNVAVEAGGSADITIQNNGSIKGTFSGVDELKLNSGGAWKLIGDDSMGHIAMDGGAVEISDGSGDQYNTLTLGSLSGAGTFVMGTNLARPDGDRLVVTDVGGASGEHTLHVKNSGAEPTAEHEWMVVDTNGGDAQFDLKGGAADLGVFKYYLEQRGGDWFLVGSDETTPGTDTAVSLHGVAPTVFYGELATLRQRMGDVRLNGGKDGVWARTYGRGFSVKAGAGQAFDQSQWGATVGADREVSLGGINLLVGVLAGYSNSRIELDGGSQGDVDSYYGGLYATWQNNAGWYVDGVFKVNRFNDSAHIVMSDGAGAKGSYSATGVGAQIEVGRHIGLRNDWYVEPFVQLAGVRVGSAGYWLDNGMHVANGAMGSLVGRLGATVGFNHAMANGGTLQPYLRLAVAQEFAEGNTLQVNDTVFDNDLKGTRGEVGVGFAAQLSPNFQLHGDFDYANGDKIEQNWGLNLGAKYSF</sequence>
<evidence type="ECO:0000259" key="3">
    <source>
        <dbReference type="PROSITE" id="PS51208"/>
    </source>
</evidence>
<dbReference type="Pfam" id="PF03797">
    <property type="entry name" value="Autotransporter"/>
    <property type="match status" value="1"/>
</dbReference>
<dbReference type="InterPro" id="IPR036709">
    <property type="entry name" value="Autotransporte_beta_dom_sf"/>
</dbReference>
<dbReference type="InterPro" id="IPR003991">
    <property type="entry name" value="Pertactin_virulence_factor"/>
</dbReference>
<feature type="chain" id="PRO_5045758848" evidence="2">
    <location>
        <begin position="32"/>
        <end position="788"/>
    </location>
</feature>
<dbReference type="SUPFAM" id="SSF51126">
    <property type="entry name" value="Pectin lyase-like"/>
    <property type="match status" value="1"/>
</dbReference>
<dbReference type="InterPro" id="IPR012332">
    <property type="entry name" value="Autotransporter_pectin_lyase_C"/>
</dbReference>
<organism evidence="4 5">
    <name type="scientific">Mesorhizobium retamae</name>
    <dbReference type="NCBI Taxonomy" id="2912854"/>
    <lineage>
        <taxon>Bacteria</taxon>
        <taxon>Pseudomonadati</taxon>
        <taxon>Pseudomonadota</taxon>
        <taxon>Alphaproteobacteria</taxon>
        <taxon>Hyphomicrobiales</taxon>
        <taxon>Phyllobacteriaceae</taxon>
        <taxon>Mesorhizobium</taxon>
    </lineage>
</organism>
<dbReference type="CDD" id="cd01343">
    <property type="entry name" value="PL1_Passenger_AT"/>
    <property type="match status" value="1"/>
</dbReference>
<comment type="caution">
    <text evidence="4">The sequence shown here is derived from an EMBL/GenBank/DDBJ whole genome shotgun (WGS) entry which is preliminary data.</text>
</comment>
<evidence type="ECO:0000313" key="4">
    <source>
        <dbReference type="EMBL" id="MCG7508987.1"/>
    </source>
</evidence>
<dbReference type="SMART" id="SM00869">
    <property type="entry name" value="Autotransporter"/>
    <property type="match status" value="1"/>
</dbReference>
<dbReference type="PROSITE" id="PS51208">
    <property type="entry name" value="AUTOTRANSPORTER"/>
    <property type="match status" value="1"/>
</dbReference>
<keyword evidence="1 2" id="KW-0732">Signal</keyword>
<keyword evidence="5" id="KW-1185">Reference proteome</keyword>
<feature type="signal peptide" evidence="2">
    <location>
        <begin position="1"/>
        <end position="31"/>
    </location>
</feature>
<dbReference type="InterPro" id="IPR004899">
    <property type="entry name" value="Pertactin_central"/>
</dbReference>
<dbReference type="SUPFAM" id="SSF103515">
    <property type="entry name" value="Autotransporter"/>
    <property type="match status" value="1"/>
</dbReference>
<evidence type="ECO:0000256" key="1">
    <source>
        <dbReference type="ARBA" id="ARBA00022729"/>
    </source>
</evidence>
<dbReference type="Gene3D" id="2.160.20.20">
    <property type="match status" value="1"/>
</dbReference>
<dbReference type="InterPro" id="IPR005546">
    <property type="entry name" value="Autotransporte_beta"/>
</dbReference>
<dbReference type="InterPro" id="IPR051551">
    <property type="entry name" value="Autotransporter_adhesion"/>
</dbReference>
<dbReference type="PANTHER" id="PTHR35037:SF7">
    <property type="entry name" value="AUTOTRANSPORTER"/>
    <property type="match status" value="1"/>
</dbReference>
<dbReference type="PANTHER" id="PTHR35037">
    <property type="entry name" value="C-TERMINAL REGION OF AIDA-LIKE PROTEIN"/>
    <property type="match status" value="1"/>
</dbReference>
<dbReference type="Proteomes" id="UP001201701">
    <property type="component" value="Unassembled WGS sequence"/>
</dbReference>
<feature type="domain" description="Autotransporter" evidence="3">
    <location>
        <begin position="520"/>
        <end position="788"/>
    </location>
</feature>
<reference evidence="4 5" key="1">
    <citation type="submission" date="2022-02" db="EMBL/GenBank/DDBJ databases">
        <title>Draft genome sequence of Mezorhizobium retamae strain IRAMC:0171 isolated from Retama raetam nodules.</title>
        <authorList>
            <person name="Bengaied R."/>
            <person name="Sbissi I."/>
            <person name="Huber K."/>
            <person name="Ghodbane F."/>
            <person name="Nouioui I."/>
            <person name="Tarhouni M."/>
            <person name="Gtari M."/>
        </authorList>
    </citation>
    <scope>NUCLEOTIDE SEQUENCE [LARGE SCALE GENOMIC DNA]</scope>
    <source>
        <strain evidence="4 5">IRAMC:0171</strain>
    </source>
</reference>
<evidence type="ECO:0000256" key="2">
    <source>
        <dbReference type="SAM" id="SignalP"/>
    </source>
</evidence>
<protein>
    <submittedName>
        <fullName evidence="4">Autotransporter outer membrane beta-barrel domain-containing protein</fullName>
    </submittedName>
</protein>
<evidence type="ECO:0000313" key="5">
    <source>
        <dbReference type="Proteomes" id="UP001201701"/>
    </source>
</evidence>
<gene>
    <name evidence="4" type="ORF">L4923_28530</name>
</gene>
<name>A0ABS9QNH3_9HYPH</name>
<dbReference type="PRINTS" id="PR01484">
    <property type="entry name" value="PRTACTNFAMLY"/>
</dbReference>
<proteinExistence type="predicted"/>
<dbReference type="RefSeq" id="WP_239370487.1">
    <property type="nucleotide sequence ID" value="NZ_JAKREW010000063.1"/>
</dbReference>
<dbReference type="InterPro" id="IPR011050">
    <property type="entry name" value="Pectin_lyase_fold/virulence"/>
</dbReference>
<dbReference type="Gene3D" id="2.40.128.130">
    <property type="entry name" value="Autotransporter beta-domain"/>
    <property type="match status" value="1"/>
</dbReference>
<dbReference type="NCBIfam" id="TIGR01414">
    <property type="entry name" value="autotrans_barl"/>
    <property type="match status" value="1"/>
</dbReference>
<dbReference type="InterPro" id="IPR006315">
    <property type="entry name" value="OM_autotransptr_brl_dom"/>
</dbReference>
<dbReference type="Pfam" id="PF03212">
    <property type="entry name" value="Pertactin"/>
    <property type="match status" value="1"/>
</dbReference>
<dbReference type="EMBL" id="JAKREW010000063">
    <property type="protein sequence ID" value="MCG7508987.1"/>
    <property type="molecule type" value="Genomic_DNA"/>
</dbReference>
<accession>A0ABS9QNH3</accession>